<sequence length="71" mass="7247">MFGELLAVALICAAGTSTEDCSRETAVDLIAGPAHSLPECMLQAQAAASKAGLPGGDGRYLKIVCEPRGRS</sequence>
<evidence type="ECO:0000313" key="2">
    <source>
        <dbReference type="Proteomes" id="UP000321750"/>
    </source>
</evidence>
<gene>
    <name evidence="1" type="ORF">MGN01_16760</name>
</gene>
<reference evidence="1 2" key="1">
    <citation type="submission" date="2019-07" db="EMBL/GenBank/DDBJ databases">
        <title>Whole genome shotgun sequence of Methylobacterium gnaphalii NBRC 107716.</title>
        <authorList>
            <person name="Hosoyama A."/>
            <person name="Uohara A."/>
            <person name="Ohji S."/>
            <person name="Ichikawa N."/>
        </authorList>
    </citation>
    <scope>NUCLEOTIDE SEQUENCE [LARGE SCALE GENOMIC DNA]</scope>
    <source>
        <strain evidence="1 2">NBRC 107716</strain>
    </source>
</reference>
<comment type="caution">
    <text evidence="1">The sequence shown here is derived from an EMBL/GenBank/DDBJ whole genome shotgun (WGS) entry which is preliminary data.</text>
</comment>
<name>A0A512JIQ3_9HYPH</name>
<organism evidence="1 2">
    <name type="scientific">Methylobacterium gnaphalii</name>
    <dbReference type="NCBI Taxonomy" id="1010610"/>
    <lineage>
        <taxon>Bacteria</taxon>
        <taxon>Pseudomonadati</taxon>
        <taxon>Pseudomonadota</taxon>
        <taxon>Alphaproteobacteria</taxon>
        <taxon>Hyphomicrobiales</taxon>
        <taxon>Methylobacteriaceae</taxon>
        <taxon>Methylobacterium</taxon>
    </lineage>
</organism>
<accession>A0A512JIQ3</accession>
<dbReference type="EMBL" id="BJZV01000007">
    <property type="protein sequence ID" value="GEP09831.1"/>
    <property type="molecule type" value="Genomic_DNA"/>
</dbReference>
<proteinExistence type="predicted"/>
<protein>
    <recommendedName>
        <fullName evidence="3">Ribosomal protein S27</fullName>
    </recommendedName>
</protein>
<dbReference type="Proteomes" id="UP000321750">
    <property type="component" value="Unassembled WGS sequence"/>
</dbReference>
<evidence type="ECO:0000313" key="1">
    <source>
        <dbReference type="EMBL" id="GEP09831.1"/>
    </source>
</evidence>
<dbReference type="AlphaFoldDB" id="A0A512JIQ3"/>
<evidence type="ECO:0008006" key="3">
    <source>
        <dbReference type="Google" id="ProtNLM"/>
    </source>
</evidence>
<dbReference type="RefSeq" id="WP_147046131.1">
    <property type="nucleotide sequence ID" value="NZ_BJZV01000007.1"/>
</dbReference>
<dbReference type="OrthoDB" id="7864919at2"/>
<keyword evidence="2" id="KW-1185">Reference proteome</keyword>